<name>W7I5D0_9PEZI</name>
<accession>W7I5D0</accession>
<dbReference type="EMBL" id="KI966409">
    <property type="protein sequence ID" value="EWC47667.1"/>
    <property type="molecule type" value="Genomic_DNA"/>
</dbReference>
<protein>
    <submittedName>
        <fullName evidence="1">Uncharacterized protein</fullName>
    </submittedName>
</protein>
<gene>
    <name evidence="1" type="ORF">DRE_03287</name>
</gene>
<dbReference type="AlphaFoldDB" id="W7I5D0"/>
<keyword evidence="2" id="KW-1185">Reference proteome</keyword>
<reference evidence="1 2" key="1">
    <citation type="submission" date="2013-05" db="EMBL/GenBank/DDBJ databases">
        <title>Drechslerella stenobrocha genome reveals carnivorous origination and mechanical trapping mechanism of predatory fungi.</title>
        <authorList>
            <person name="Liu X."/>
            <person name="Zhang W."/>
            <person name="Liu K."/>
        </authorList>
    </citation>
    <scope>NUCLEOTIDE SEQUENCE [LARGE SCALE GENOMIC DNA]</scope>
    <source>
        <strain evidence="1 2">248</strain>
    </source>
</reference>
<evidence type="ECO:0000313" key="2">
    <source>
        <dbReference type="Proteomes" id="UP000024837"/>
    </source>
</evidence>
<organism evidence="1 2">
    <name type="scientific">Drechslerella stenobrocha 248</name>
    <dbReference type="NCBI Taxonomy" id="1043628"/>
    <lineage>
        <taxon>Eukaryota</taxon>
        <taxon>Fungi</taxon>
        <taxon>Dikarya</taxon>
        <taxon>Ascomycota</taxon>
        <taxon>Pezizomycotina</taxon>
        <taxon>Orbiliomycetes</taxon>
        <taxon>Orbiliales</taxon>
        <taxon>Orbiliaceae</taxon>
        <taxon>Drechslerella</taxon>
    </lineage>
</organism>
<sequence length="499" mass="55658">MRYRLRWSFLAAVIFVYAIFWKLTSLDYAYIDEFNAAFFLPNSEPGDSYDIGAPSIVVSFGDAWSALPEPRSCHQDSSRLPIAQESPPLGQSWFHHDHGFSKAEPGTLRAPIKMRNRASLNASLPRGNLEPAGVLSPALQSQLWYGFQKAMALGYNYSHAHADGGETGTEKCLSLPRPWNERLCHDFLGCLQFKTYAPAGRFIAVNHSDPAYNSIQSSIDLDDATAKDLLAQIEEWLAFIDERKWTAPEELHDVNKTDWEGDYNSSVLFTVWAGMGESRIAASVKSPGILLPHVLDVTLLPSFRDQISSPSAIAPLSPSLSLQIFKQACFLSRYWNQGLELRARNFKAGQIMTWKVDDWLAGEIRLSHDRRRKETGFDVGGSSGGGSPATGQSRVFDADGFAEVDRPCVIQVGEGWKVCKDEKRHLMWNNMHLSSAAHGKLAMNAAQLVVGLWLSEESYLHPPSRLDQWELLKSMGMKGNHRLLRKTGSDETTQLDVPS</sequence>
<proteinExistence type="predicted"/>
<evidence type="ECO:0000313" key="1">
    <source>
        <dbReference type="EMBL" id="EWC47667.1"/>
    </source>
</evidence>
<dbReference type="Proteomes" id="UP000024837">
    <property type="component" value="Unassembled WGS sequence"/>
</dbReference>
<dbReference type="OrthoDB" id="5278722at2759"/>
<dbReference type="HOGENOM" id="CLU_546315_0_0_1"/>